<dbReference type="AlphaFoldDB" id="A0A7S7SHT8"/>
<dbReference type="GO" id="GO:0006011">
    <property type="term" value="P:UDP-alpha-D-glucose metabolic process"/>
    <property type="evidence" value="ECO:0007669"/>
    <property type="project" value="InterPro"/>
</dbReference>
<dbReference type="InterPro" id="IPR005771">
    <property type="entry name" value="GalU_uridylyltTrfase_bac/arc"/>
</dbReference>
<dbReference type="NCBIfam" id="TIGR01099">
    <property type="entry name" value="galU"/>
    <property type="match status" value="1"/>
</dbReference>
<dbReference type="KEGG" id="pfer:IRI77_21100"/>
<dbReference type="InterPro" id="IPR029044">
    <property type="entry name" value="Nucleotide-diphossugar_trans"/>
</dbReference>
<protein>
    <recommendedName>
        <fullName evidence="3 7">UTP--glucose-1-phosphate uridylyltransferase</fullName>
        <ecNumber evidence="2 7">2.7.7.9</ecNumber>
    </recommendedName>
    <alternativeName>
        <fullName evidence="7">UDP-glucose pyrophosphorylase</fullName>
    </alternativeName>
</protein>
<evidence type="ECO:0000256" key="3">
    <source>
        <dbReference type="ARBA" id="ARBA00019048"/>
    </source>
</evidence>
<evidence type="ECO:0000256" key="5">
    <source>
        <dbReference type="ARBA" id="ARBA00022695"/>
    </source>
</evidence>
<dbReference type="Pfam" id="PF00483">
    <property type="entry name" value="NTP_transferase"/>
    <property type="match status" value="1"/>
</dbReference>
<sequence length="294" mass="32457">MKVRKAVIPAAGMGTRFLPATKSMPKEMLPIVDKPVLQFVIEEAAQSGIEDVLIITGRGKQAIENHFDFNPDLEIFLRGAGKQHLVDQVRDIGDRVQIHYIRQKEQLGLGDAIRLARAHVGREPFAVLLGDTIIEPPPGQKPGLRQLLDSFEQTAASVVAVHHVPKEWVTRYGIVDGEPEGSNPDLLRLRKLVEKPAVNLAPSDLAIAGRYVFSADIFDCIDATQRGVGGEIQLTDAMNLLAQLQPVYALAWQAKRFDIGNRVEYAKCFLELALKREDTGPAIRAHLAQLLAEE</sequence>
<evidence type="ECO:0000256" key="1">
    <source>
        <dbReference type="ARBA" id="ARBA00006890"/>
    </source>
</evidence>
<feature type="domain" description="Nucleotidyl transferase" evidence="8">
    <location>
        <begin position="5"/>
        <end position="268"/>
    </location>
</feature>
<dbReference type="PANTHER" id="PTHR43197">
    <property type="entry name" value="UTP--GLUCOSE-1-PHOSPHATE URIDYLYLTRANSFERASE"/>
    <property type="match status" value="1"/>
</dbReference>
<dbReference type="GO" id="GO:0003983">
    <property type="term" value="F:UTP:glucose-1-phosphate uridylyltransferase activity"/>
    <property type="evidence" value="ECO:0007669"/>
    <property type="project" value="UniProtKB-EC"/>
</dbReference>
<dbReference type="PANTHER" id="PTHR43197:SF1">
    <property type="entry name" value="UTP--GLUCOSE-1-PHOSPHATE URIDYLYLTRANSFERASE"/>
    <property type="match status" value="1"/>
</dbReference>
<dbReference type="Gene3D" id="3.90.550.10">
    <property type="entry name" value="Spore Coat Polysaccharide Biosynthesis Protein SpsA, Chain A"/>
    <property type="match status" value="1"/>
</dbReference>
<dbReference type="SUPFAM" id="SSF53448">
    <property type="entry name" value="Nucleotide-diphospho-sugar transferases"/>
    <property type="match status" value="1"/>
</dbReference>
<comment type="catalytic activity">
    <reaction evidence="6 7">
        <text>alpha-D-glucose 1-phosphate + UTP + H(+) = UDP-alpha-D-glucose + diphosphate</text>
        <dbReference type="Rhea" id="RHEA:19889"/>
        <dbReference type="ChEBI" id="CHEBI:15378"/>
        <dbReference type="ChEBI" id="CHEBI:33019"/>
        <dbReference type="ChEBI" id="CHEBI:46398"/>
        <dbReference type="ChEBI" id="CHEBI:58601"/>
        <dbReference type="ChEBI" id="CHEBI:58885"/>
        <dbReference type="EC" id="2.7.7.9"/>
    </reaction>
</comment>
<dbReference type="CDD" id="cd02541">
    <property type="entry name" value="UGPase_prokaryotic"/>
    <property type="match status" value="1"/>
</dbReference>
<dbReference type="EC" id="2.7.7.9" evidence="2 7"/>
<dbReference type="Proteomes" id="UP000593892">
    <property type="component" value="Chromosome"/>
</dbReference>
<keyword evidence="10" id="KW-1185">Reference proteome</keyword>
<keyword evidence="5 7" id="KW-0548">Nucleotidyltransferase</keyword>
<dbReference type="EMBL" id="CP063849">
    <property type="protein sequence ID" value="QOY85329.1"/>
    <property type="molecule type" value="Genomic_DNA"/>
</dbReference>
<name>A0A7S7SHT8_PALFE</name>
<dbReference type="RefSeq" id="WP_194446999.1">
    <property type="nucleotide sequence ID" value="NZ_CP063849.1"/>
</dbReference>
<accession>A0A7S7SHT8</accession>
<proteinExistence type="inferred from homology"/>
<gene>
    <name evidence="9" type="primary">galU</name>
    <name evidence="9" type="ORF">IRI77_21100</name>
</gene>
<evidence type="ECO:0000256" key="2">
    <source>
        <dbReference type="ARBA" id="ARBA00012415"/>
    </source>
</evidence>
<evidence type="ECO:0000313" key="10">
    <source>
        <dbReference type="Proteomes" id="UP000593892"/>
    </source>
</evidence>
<dbReference type="InterPro" id="IPR005835">
    <property type="entry name" value="NTP_transferase_dom"/>
</dbReference>
<evidence type="ECO:0000259" key="8">
    <source>
        <dbReference type="Pfam" id="PF00483"/>
    </source>
</evidence>
<evidence type="ECO:0000313" key="9">
    <source>
        <dbReference type="EMBL" id="QOY85329.1"/>
    </source>
</evidence>
<reference evidence="9 10" key="1">
    <citation type="submission" date="2020-10" db="EMBL/GenBank/DDBJ databases">
        <title>Complete genome sequence of Paludibaculum fermentans P105T, a facultatively anaerobic acidobacterium capable of dissimilatory Fe(III) reduction.</title>
        <authorList>
            <person name="Dedysh S.N."/>
            <person name="Beletsky A.V."/>
            <person name="Kulichevskaya I.S."/>
            <person name="Mardanov A.V."/>
            <person name="Ravin N.V."/>
        </authorList>
    </citation>
    <scope>NUCLEOTIDE SEQUENCE [LARGE SCALE GENOMIC DNA]</scope>
    <source>
        <strain evidence="9 10">P105</strain>
    </source>
</reference>
<keyword evidence="4 7" id="KW-0808">Transferase</keyword>
<comment type="similarity">
    <text evidence="1 7">Belongs to the UDPGP type 2 family.</text>
</comment>
<organism evidence="9 10">
    <name type="scientific">Paludibaculum fermentans</name>
    <dbReference type="NCBI Taxonomy" id="1473598"/>
    <lineage>
        <taxon>Bacteria</taxon>
        <taxon>Pseudomonadati</taxon>
        <taxon>Acidobacteriota</taxon>
        <taxon>Terriglobia</taxon>
        <taxon>Bryobacterales</taxon>
        <taxon>Bryobacteraceae</taxon>
        <taxon>Paludibaculum</taxon>
    </lineage>
</organism>
<evidence type="ECO:0000256" key="4">
    <source>
        <dbReference type="ARBA" id="ARBA00022679"/>
    </source>
</evidence>
<evidence type="ECO:0000256" key="7">
    <source>
        <dbReference type="RuleBase" id="RU361259"/>
    </source>
</evidence>
<evidence type="ECO:0000256" key="6">
    <source>
        <dbReference type="ARBA" id="ARBA00048128"/>
    </source>
</evidence>